<dbReference type="InterPro" id="IPR000408">
    <property type="entry name" value="Reg_chr_condens"/>
</dbReference>
<dbReference type="SUPFAM" id="SSF50985">
    <property type="entry name" value="RCC1/BLIP-II"/>
    <property type="match status" value="1"/>
</dbReference>
<reference evidence="2" key="1">
    <citation type="submission" date="2018-10" db="EMBL/GenBank/DDBJ databases">
        <title>Hidden diversity of soil giant viruses.</title>
        <authorList>
            <person name="Schulz F."/>
            <person name="Alteio L."/>
            <person name="Goudeau D."/>
            <person name="Ryan E.M."/>
            <person name="Malmstrom R.R."/>
            <person name="Blanchard J."/>
            <person name="Woyke T."/>
        </authorList>
    </citation>
    <scope>NUCLEOTIDE SEQUENCE</scope>
    <source>
        <strain evidence="2">HAV1</strain>
    </source>
</reference>
<protein>
    <submittedName>
        <fullName evidence="2">Chromosome condensation regulator</fullName>
    </submittedName>
</protein>
<gene>
    <name evidence="2" type="ORF">Harvfovirus9_17</name>
</gene>
<dbReference type="Pfam" id="PF00415">
    <property type="entry name" value="RCC1"/>
    <property type="match status" value="3"/>
</dbReference>
<keyword evidence="1" id="KW-1133">Transmembrane helix</keyword>
<dbReference type="GO" id="GO:0005085">
    <property type="term" value="F:guanyl-nucleotide exchange factor activity"/>
    <property type="evidence" value="ECO:0007669"/>
    <property type="project" value="TreeGrafter"/>
</dbReference>
<dbReference type="InterPro" id="IPR051553">
    <property type="entry name" value="Ran_GTPase-activating"/>
</dbReference>
<dbReference type="EMBL" id="MK072251">
    <property type="protein sequence ID" value="AYV80887.1"/>
    <property type="molecule type" value="Genomic_DNA"/>
</dbReference>
<keyword evidence="1" id="KW-0812">Transmembrane</keyword>
<feature type="transmembrane region" description="Helical" evidence="1">
    <location>
        <begin position="471"/>
        <end position="488"/>
    </location>
</feature>
<organism evidence="2">
    <name type="scientific">Harvfovirus sp</name>
    <dbReference type="NCBI Taxonomy" id="2487768"/>
    <lineage>
        <taxon>Viruses</taxon>
        <taxon>Varidnaviria</taxon>
        <taxon>Bamfordvirae</taxon>
        <taxon>Nucleocytoviricota</taxon>
        <taxon>Megaviricetes</taxon>
        <taxon>Imitervirales</taxon>
        <taxon>Mimiviridae</taxon>
        <taxon>Klosneuvirinae</taxon>
    </lineage>
</organism>
<dbReference type="Gene3D" id="2.130.10.30">
    <property type="entry name" value="Regulator of chromosome condensation 1/beta-lactamase-inhibitor protein II"/>
    <property type="match status" value="2"/>
</dbReference>
<dbReference type="PANTHER" id="PTHR45982:SF1">
    <property type="entry name" value="REGULATOR OF CHROMOSOME CONDENSATION"/>
    <property type="match status" value="1"/>
</dbReference>
<dbReference type="PANTHER" id="PTHR45982">
    <property type="entry name" value="REGULATOR OF CHROMOSOME CONDENSATION"/>
    <property type="match status" value="1"/>
</dbReference>
<dbReference type="InterPro" id="IPR009091">
    <property type="entry name" value="RCC1/BLIP-II"/>
</dbReference>
<accession>A0A3G5A100</accession>
<evidence type="ECO:0000256" key="1">
    <source>
        <dbReference type="SAM" id="Phobius"/>
    </source>
</evidence>
<dbReference type="PROSITE" id="PS50012">
    <property type="entry name" value="RCC1_3"/>
    <property type="match status" value="1"/>
</dbReference>
<name>A0A3G5A100_9VIRU</name>
<sequence length="491" mass="54855">MNIVSRIQNLPIELLSIVSNFYPRILFILPRERLVKLDWFKLIKSNFGLIYSKNECSNDEIMSVYIKKCLTKKSSIFVTNYTSSLLINGKLMRCGNSLYDGLGAGDYRDGSTKFKQLREFGNNVVEIKGTDYYTFIRLGDGTLLSCGYNSYGQLGHGDHYQRNRFTKVRGVGKNITEIICRALYTIIRLNDGTLMICGYFRCGRNVFEKIKGIGENVDKVICSDNHIIIKFTDGKLMSCGTNRYGQLGLGDFEGRTEFCEIKGVHGDIAEVACGDHFSVIRLIDGTLLSCGYNVHGQLGHGDTVDRNVFTKINGVGKNIAEIHCSAFYVIVRLTDGMLVTSNDNPTGDDRARNIFYEIKGIPKNIIELVGSSLGIIVRLTDGTLIRLGTDFSEDISPESGVYRKAFDQIKAIGKNIAEVGWSSSHTIIRFMDGTIMACGINRYGELGIGHTKNTYVFKVIKTKKITLKPKHYLMAGIMIFGALIGIKIKRR</sequence>
<evidence type="ECO:0000313" key="2">
    <source>
        <dbReference type="EMBL" id="AYV80887.1"/>
    </source>
</evidence>
<keyword evidence="1" id="KW-0472">Membrane</keyword>
<proteinExistence type="predicted"/>